<gene>
    <name evidence="2" type="ORF">SAMN05661044_01576</name>
</gene>
<dbReference type="OrthoDB" id="9792011at2"/>
<name>A0A1H7L7T1_OLID1</name>
<dbReference type="AlphaFoldDB" id="A0A1H7L7T1"/>
<proteinExistence type="predicted"/>
<evidence type="ECO:0000313" key="2">
    <source>
        <dbReference type="EMBL" id="SEK94786.1"/>
    </source>
</evidence>
<dbReference type="Proteomes" id="UP000199421">
    <property type="component" value="Unassembled WGS sequence"/>
</dbReference>
<accession>A0A1H7L7T1</accession>
<keyword evidence="3" id="KW-1185">Reference proteome</keyword>
<reference evidence="3" key="1">
    <citation type="submission" date="2016-10" db="EMBL/GenBank/DDBJ databases">
        <authorList>
            <person name="Varghese N."/>
            <person name="Submissions S."/>
        </authorList>
    </citation>
    <scope>NUCLEOTIDE SEQUENCE [LARGE SCALE GENOMIC DNA]</scope>
    <source>
        <strain evidence="3">DSM 18733</strain>
    </source>
</reference>
<protein>
    <recommendedName>
        <fullName evidence="1">DUF4397 domain-containing protein</fullName>
    </recommendedName>
</protein>
<sequence length="244" mass="27314">MNISNLLLKNLRYKHIYAFVAASFVLLLSACLKDDNADNGSIPATLVSIVHASPDAGDLIVGIDGSRANNQSFNLGNRIVYLPFFPGGHQFQVNRASDNKMLDIKNWNLEGSVYYTIFAVDRLDSLELLGVRDFYAGDEFKENHAKVRFINLCPDSVSFDLKVNTIDTLLASNKKFKQNSQFGDIIADDKTSYNVQILDHATNRQLAVEEFKPVAGRYYTIMAGGLMDPKTEAQKLRVFVLKHD</sequence>
<feature type="domain" description="DUF4397" evidence="1">
    <location>
        <begin position="46"/>
        <end position="154"/>
    </location>
</feature>
<evidence type="ECO:0000259" key="1">
    <source>
        <dbReference type="Pfam" id="PF14344"/>
    </source>
</evidence>
<evidence type="ECO:0000313" key="3">
    <source>
        <dbReference type="Proteomes" id="UP000199421"/>
    </source>
</evidence>
<dbReference type="Pfam" id="PF14344">
    <property type="entry name" value="DUF4397"/>
    <property type="match status" value="1"/>
</dbReference>
<dbReference type="RefSeq" id="WP_093321494.1">
    <property type="nucleotide sequence ID" value="NZ_FOAF01000001.1"/>
</dbReference>
<organism evidence="2 3">
    <name type="scientific">Olivibacter domesticus</name>
    <name type="common">Pseudosphingobacterium domesticum</name>
    <dbReference type="NCBI Taxonomy" id="407022"/>
    <lineage>
        <taxon>Bacteria</taxon>
        <taxon>Pseudomonadati</taxon>
        <taxon>Bacteroidota</taxon>
        <taxon>Sphingobacteriia</taxon>
        <taxon>Sphingobacteriales</taxon>
        <taxon>Sphingobacteriaceae</taxon>
        <taxon>Olivibacter</taxon>
    </lineage>
</organism>
<dbReference type="EMBL" id="FOAF01000001">
    <property type="protein sequence ID" value="SEK94786.1"/>
    <property type="molecule type" value="Genomic_DNA"/>
</dbReference>
<dbReference type="InterPro" id="IPR025510">
    <property type="entry name" value="DUF4397"/>
</dbReference>
<dbReference type="STRING" id="407022.SAMN05661044_01576"/>